<dbReference type="EMBL" id="DWWO01000120">
    <property type="protein sequence ID" value="HJC34882.1"/>
    <property type="molecule type" value="Genomic_DNA"/>
</dbReference>
<dbReference type="Proteomes" id="UP000823890">
    <property type="component" value="Unassembled WGS sequence"/>
</dbReference>
<organism evidence="3 4">
    <name type="scientific">Candidatus Mediterraneibacter faecipullorum</name>
    <dbReference type="NCBI Taxonomy" id="2838670"/>
    <lineage>
        <taxon>Bacteria</taxon>
        <taxon>Bacillati</taxon>
        <taxon>Bacillota</taxon>
        <taxon>Clostridia</taxon>
        <taxon>Lachnospirales</taxon>
        <taxon>Lachnospiraceae</taxon>
        <taxon>Mediterraneibacter</taxon>
    </lineage>
</organism>
<feature type="transmembrane region" description="Helical" evidence="2">
    <location>
        <begin position="169"/>
        <end position="196"/>
    </location>
</feature>
<gene>
    <name evidence="3" type="ORF">H9758_09890</name>
</gene>
<reference evidence="3" key="1">
    <citation type="journal article" date="2021" name="PeerJ">
        <title>Extensive microbial diversity within the chicken gut microbiome revealed by metagenomics and culture.</title>
        <authorList>
            <person name="Gilroy R."/>
            <person name="Ravi A."/>
            <person name="Getino M."/>
            <person name="Pursley I."/>
            <person name="Horton D.L."/>
            <person name="Alikhan N.F."/>
            <person name="Baker D."/>
            <person name="Gharbi K."/>
            <person name="Hall N."/>
            <person name="Watson M."/>
            <person name="Adriaenssens E.M."/>
            <person name="Foster-Nyarko E."/>
            <person name="Jarju S."/>
            <person name="Secka A."/>
            <person name="Antonio M."/>
            <person name="Oren A."/>
            <person name="Chaudhuri R.R."/>
            <person name="La Ragione R."/>
            <person name="Hildebrand F."/>
            <person name="Pallen M.J."/>
        </authorList>
    </citation>
    <scope>NUCLEOTIDE SEQUENCE</scope>
    <source>
        <strain evidence="3">ChiW19-954</strain>
    </source>
</reference>
<comment type="caution">
    <text evidence="3">The sequence shown here is derived from an EMBL/GenBank/DDBJ whole genome shotgun (WGS) entry which is preliminary data.</text>
</comment>
<accession>A0A9D2NNA0</accession>
<feature type="region of interest" description="Disordered" evidence="1">
    <location>
        <begin position="110"/>
        <end position="160"/>
    </location>
</feature>
<evidence type="ECO:0000256" key="2">
    <source>
        <dbReference type="SAM" id="Phobius"/>
    </source>
</evidence>
<evidence type="ECO:0000256" key="1">
    <source>
        <dbReference type="SAM" id="MobiDB-lite"/>
    </source>
</evidence>
<sequence length="240" mass="25291">MARYVKDITLNKPDDFVAFIVNDYLQKNKFVMSDWNGEPAYRAGDGVVEGYKYLKWSYAGGVFHLEAWLKGTAGGEWDLDGFVGIAMKKPYKSSLEQLFDVLQQQIPQQNTASAQNSAAPQGGPVQQGNVPPQSAPGAQGSVPPQGNYGQPNPQPIPVRTTDNTGAATIALVLGILSVALGIFVPLLGVILGIIGITQARMGSGSSKAGMAKAGKVLGIIGICISAAGWLLNIVLTVAMF</sequence>
<evidence type="ECO:0008006" key="5">
    <source>
        <dbReference type="Google" id="ProtNLM"/>
    </source>
</evidence>
<protein>
    <recommendedName>
        <fullName evidence="5">DUF4190 domain-containing protein</fullName>
    </recommendedName>
</protein>
<evidence type="ECO:0000313" key="4">
    <source>
        <dbReference type="Proteomes" id="UP000823890"/>
    </source>
</evidence>
<reference evidence="3" key="2">
    <citation type="submission" date="2021-04" db="EMBL/GenBank/DDBJ databases">
        <authorList>
            <person name="Gilroy R."/>
        </authorList>
    </citation>
    <scope>NUCLEOTIDE SEQUENCE</scope>
    <source>
        <strain evidence="3">ChiW19-954</strain>
    </source>
</reference>
<keyword evidence="2" id="KW-0472">Membrane</keyword>
<feature type="transmembrane region" description="Helical" evidence="2">
    <location>
        <begin position="216"/>
        <end position="239"/>
    </location>
</feature>
<name>A0A9D2NNA0_9FIRM</name>
<evidence type="ECO:0000313" key="3">
    <source>
        <dbReference type="EMBL" id="HJC34882.1"/>
    </source>
</evidence>
<proteinExistence type="predicted"/>
<keyword evidence="2" id="KW-0812">Transmembrane</keyword>
<feature type="compositionally biased region" description="Low complexity" evidence="1">
    <location>
        <begin position="110"/>
        <end position="121"/>
    </location>
</feature>
<dbReference type="AlphaFoldDB" id="A0A9D2NNA0"/>
<keyword evidence="2" id="KW-1133">Transmembrane helix</keyword>